<organism evidence="3 4">
    <name type="scientific">Prevotella denticola</name>
    <dbReference type="NCBI Taxonomy" id="28129"/>
    <lineage>
        <taxon>Bacteria</taxon>
        <taxon>Pseudomonadati</taxon>
        <taxon>Bacteroidota</taxon>
        <taxon>Bacteroidia</taxon>
        <taxon>Bacteroidales</taxon>
        <taxon>Prevotellaceae</taxon>
        <taxon>Prevotella</taxon>
    </lineage>
</organism>
<dbReference type="Pfam" id="PF17955">
    <property type="entry name" value="Cas6b_N"/>
    <property type="match status" value="1"/>
</dbReference>
<proteinExistence type="predicted"/>
<evidence type="ECO:0000313" key="4">
    <source>
        <dbReference type="Proteomes" id="UP000255469"/>
    </source>
</evidence>
<reference evidence="3 4" key="1">
    <citation type="submission" date="2018-06" db="EMBL/GenBank/DDBJ databases">
        <authorList>
            <consortium name="Pathogen Informatics"/>
            <person name="Doyle S."/>
        </authorList>
    </citation>
    <scope>NUCLEOTIDE SEQUENCE [LARGE SCALE GENOMIC DNA]</scope>
    <source>
        <strain evidence="3 4">NCTC13067</strain>
    </source>
</reference>
<protein>
    <recommendedName>
        <fullName evidence="5">DNA repair protein</fullName>
    </recommendedName>
</protein>
<name>A0A379EE80_9BACT</name>
<evidence type="ECO:0000259" key="1">
    <source>
        <dbReference type="Pfam" id="PF17262"/>
    </source>
</evidence>
<evidence type="ECO:0000259" key="2">
    <source>
        <dbReference type="Pfam" id="PF17955"/>
    </source>
</evidence>
<dbReference type="RefSeq" id="WP_004353472.1">
    <property type="nucleotide sequence ID" value="NZ_CAJPOG010000026.1"/>
</dbReference>
<dbReference type="AlphaFoldDB" id="A0A379EE80"/>
<accession>A0A379EE80</accession>
<dbReference type="InterPro" id="IPR020209">
    <property type="entry name" value="Cas6b_C"/>
</dbReference>
<evidence type="ECO:0000313" key="3">
    <source>
        <dbReference type="EMBL" id="SUB94383.1"/>
    </source>
</evidence>
<dbReference type="EMBL" id="UGTM01000002">
    <property type="protein sequence ID" value="SUB94383.1"/>
    <property type="molecule type" value="Genomic_DNA"/>
</dbReference>
<evidence type="ECO:0008006" key="5">
    <source>
        <dbReference type="Google" id="ProtNLM"/>
    </source>
</evidence>
<dbReference type="InterPro" id="IPR041528">
    <property type="entry name" value="Cas6b_N"/>
</dbReference>
<dbReference type="Pfam" id="PF17262">
    <property type="entry name" value="Cas6b_C"/>
    <property type="match status" value="1"/>
</dbReference>
<dbReference type="Proteomes" id="UP000255469">
    <property type="component" value="Unassembled WGS sequence"/>
</dbReference>
<gene>
    <name evidence="3" type="ORF">NCTC13067_02252</name>
</gene>
<sequence>MTQIKTLTIRFNLPLHHSELPLFRGAIIAAVPSGNLLFHNHDGTTLRYAYPLIQYKRMGGKAAIVCIGEGVQAMAELLADGDFTINIGNRKTELKIESISSGETDVRQSPSPLLYHLRGWLPLNETNHALFQSTESMVGRLHLLEQILTGNILSLLKGLGIFIDFHLQTVITDYSAVRPVNYKHVCLTSMDLCFKTNILLPEYVGLGKHSSIGAGLLTKEKQNNL</sequence>
<dbReference type="OMA" id="YEFLTPW"/>
<feature type="domain" description="Cas6b C-terminal" evidence="1">
    <location>
        <begin position="114"/>
        <end position="219"/>
    </location>
</feature>
<feature type="domain" description="Cas6b N-terminal" evidence="2">
    <location>
        <begin position="3"/>
        <end position="101"/>
    </location>
</feature>